<dbReference type="Proteomes" id="UP000037035">
    <property type="component" value="Unassembled WGS sequence"/>
</dbReference>
<feature type="transmembrane region" description="Helical" evidence="1">
    <location>
        <begin position="142"/>
        <end position="162"/>
    </location>
</feature>
<protein>
    <submittedName>
        <fullName evidence="2">Uncharacterized protein</fullName>
    </submittedName>
</protein>
<dbReference type="AlphaFoldDB" id="A0A0L6V616"/>
<dbReference type="VEuPathDB" id="FungiDB:VP01_2648g1"/>
<keyword evidence="1" id="KW-0472">Membrane</keyword>
<accession>A0A0L6V616</accession>
<comment type="caution">
    <text evidence="2">The sequence shown here is derived from an EMBL/GenBank/DDBJ whole genome shotgun (WGS) entry which is preliminary data.</text>
</comment>
<keyword evidence="3" id="KW-1185">Reference proteome</keyword>
<evidence type="ECO:0000313" key="2">
    <source>
        <dbReference type="EMBL" id="KNZ55570.1"/>
    </source>
</evidence>
<evidence type="ECO:0000256" key="1">
    <source>
        <dbReference type="SAM" id="Phobius"/>
    </source>
</evidence>
<keyword evidence="1" id="KW-1133">Transmembrane helix</keyword>
<feature type="transmembrane region" description="Helical" evidence="1">
    <location>
        <begin position="111"/>
        <end position="130"/>
    </location>
</feature>
<proteinExistence type="predicted"/>
<sequence length="510" mass="56657">MKPFGQYICGLYLHTCRMQQEPWHWKPEPMPQWQVTYPIKVLNSGHHNTGLIAGATRLVNSNTTLRLINFAILPPAYDVLWKFDKGVSRPSAVNGVCHMLPLGCHTQPGVYAFRLSILLFLLGFFLQVITKMFSSTTISWRVFVSVAGVLLTYSVSIAGVMLTCSVSIAGVMLTCSVSVAGDILTCSVSLAEAKLQVNISEATLHVSMDYVTTNTSTTLLTGIVVSVVEKLMWKKINKVNYLQFFGLAERINFCFCHEHQRRIRRTRVVPEGTAGGKLGRRSAWGSGGWAAGGLRSEVDTGAVESGWCYREWKLLGIQGCGNRGRGQVVGGGSTAVFVYMDQSNIYHKRGEKLGCAKSGNKWFVNGVQEGYSPLLKFSAVKPKSTRHTSEKDSHLPSDKHKVFSNPNVVCCVVGKLAVMQHLDNNQQLNVEIERNQKQSECIAQFMCELTRRDQIYHLNSKIMGNGNLNQKIQQIKLLSKFCALIENSFLVCNNVQGIHTISYGLSFIKF</sequence>
<evidence type="ECO:0000313" key="3">
    <source>
        <dbReference type="Proteomes" id="UP000037035"/>
    </source>
</evidence>
<organism evidence="2 3">
    <name type="scientific">Puccinia sorghi</name>
    <dbReference type="NCBI Taxonomy" id="27349"/>
    <lineage>
        <taxon>Eukaryota</taxon>
        <taxon>Fungi</taxon>
        <taxon>Dikarya</taxon>
        <taxon>Basidiomycota</taxon>
        <taxon>Pucciniomycotina</taxon>
        <taxon>Pucciniomycetes</taxon>
        <taxon>Pucciniales</taxon>
        <taxon>Pucciniaceae</taxon>
        <taxon>Puccinia</taxon>
    </lineage>
</organism>
<gene>
    <name evidence="2" type="ORF">VP01_2648g1</name>
</gene>
<reference evidence="2 3" key="1">
    <citation type="submission" date="2015-08" db="EMBL/GenBank/DDBJ databases">
        <title>Next Generation Sequencing and Analysis of the Genome of Puccinia sorghi L Schw, the Causal Agent of Maize Common Rust.</title>
        <authorList>
            <person name="Rochi L."/>
            <person name="Burguener G."/>
            <person name="Darino M."/>
            <person name="Turjanski A."/>
            <person name="Kreff E."/>
            <person name="Dieguez M.J."/>
            <person name="Sacco F."/>
        </authorList>
    </citation>
    <scope>NUCLEOTIDE SEQUENCE [LARGE SCALE GENOMIC DNA]</scope>
    <source>
        <strain evidence="2 3">RO10H11247</strain>
    </source>
</reference>
<dbReference type="EMBL" id="LAVV01007555">
    <property type="protein sequence ID" value="KNZ55570.1"/>
    <property type="molecule type" value="Genomic_DNA"/>
</dbReference>
<keyword evidence="1" id="KW-0812">Transmembrane</keyword>
<name>A0A0L6V616_9BASI</name>